<evidence type="ECO:0000313" key="2">
    <source>
        <dbReference type="Proteomes" id="UP000192042"/>
    </source>
</evidence>
<name>A0A1W1I4L3_9BACT</name>
<protein>
    <submittedName>
        <fullName evidence="1">Uncharacterized protein</fullName>
    </submittedName>
</protein>
<sequence>MMMGILSKRSWLVWSLLVWLILTSGIMGASSVVHLHHHGNNHSGTHATGPCTWLCAAGQAVESGLVHLSFQSRSTVPVDWLIHDALTTPPSLQVWFRGPPHVFA</sequence>
<organism evidence="1 2">
    <name type="scientific">Nitrospira japonica</name>
    <dbReference type="NCBI Taxonomy" id="1325564"/>
    <lineage>
        <taxon>Bacteria</taxon>
        <taxon>Pseudomonadati</taxon>
        <taxon>Nitrospirota</taxon>
        <taxon>Nitrospiria</taxon>
        <taxon>Nitrospirales</taxon>
        <taxon>Nitrospiraceae</taxon>
        <taxon>Nitrospira</taxon>
    </lineage>
</organism>
<dbReference type="Proteomes" id="UP000192042">
    <property type="component" value="Chromosome I"/>
</dbReference>
<proteinExistence type="predicted"/>
<keyword evidence="2" id="KW-1185">Reference proteome</keyword>
<gene>
    <name evidence="1" type="ORF">NSJP_1647</name>
</gene>
<dbReference type="STRING" id="1325564.NSJP_1647"/>
<dbReference type="AlphaFoldDB" id="A0A1W1I4L3"/>
<reference evidence="1 2" key="1">
    <citation type="submission" date="2017-03" db="EMBL/GenBank/DDBJ databases">
        <authorList>
            <person name="Afonso C.L."/>
            <person name="Miller P.J."/>
            <person name="Scott M.A."/>
            <person name="Spackman E."/>
            <person name="Goraichik I."/>
            <person name="Dimitrov K.M."/>
            <person name="Suarez D.L."/>
            <person name="Swayne D.E."/>
        </authorList>
    </citation>
    <scope>NUCLEOTIDE SEQUENCE [LARGE SCALE GENOMIC DNA]</scope>
    <source>
        <strain evidence="1">Genome sequencing of Nitrospira japonica strain NJ11</strain>
    </source>
</reference>
<evidence type="ECO:0000313" key="1">
    <source>
        <dbReference type="EMBL" id="SLM47819.1"/>
    </source>
</evidence>
<accession>A0A1W1I4L3</accession>
<dbReference type="EMBL" id="LT828648">
    <property type="protein sequence ID" value="SLM47819.1"/>
    <property type="molecule type" value="Genomic_DNA"/>
</dbReference>
<dbReference type="KEGG" id="nja:NSJP_1647"/>